<evidence type="ECO:0000256" key="2">
    <source>
        <dbReference type="ARBA" id="ARBA00024195"/>
    </source>
</evidence>
<reference evidence="4 5" key="1">
    <citation type="submission" date="2024-08" db="EMBL/GenBank/DDBJ databases">
        <authorList>
            <person name="Cucini C."/>
            <person name="Frati F."/>
        </authorList>
    </citation>
    <scope>NUCLEOTIDE SEQUENCE [LARGE SCALE GENOMIC DNA]</scope>
</reference>
<sequence>MTGRFLAITLMNRKLIDPGDDICTLTISQTGRGRGKRRLFNSLLAYFNLNRILREKCVTNLPYGYQLKVVRLEEYDQRTTQDCEKVESGSKVCAPPVQDMEIDKIIPHEDYDKRKSRENDIVLIRLKKHAALGQFVSPVSIPHGEKLQKVNSKEGNRLIVAGWGRLAYDSPDSAPVPDSEGPLMMPLRPKSLGGPIRIFQLGVVSLGPSRCCHAGQPALYSKISEFMTCDFIFTSDNYVTL</sequence>
<dbReference type="EMBL" id="CAXLJM020000006">
    <property type="protein sequence ID" value="CAL8071617.1"/>
    <property type="molecule type" value="Genomic_DNA"/>
</dbReference>
<evidence type="ECO:0000256" key="1">
    <source>
        <dbReference type="ARBA" id="ARBA00023157"/>
    </source>
</evidence>
<feature type="domain" description="Peptidase S1" evidence="3">
    <location>
        <begin position="57"/>
        <end position="241"/>
    </location>
</feature>
<dbReference type="InterPro" id="IPR001254">
    <property type="entry name" value="Trypsin_dom"/>
</dbReference>
<proteinExistence type="inferred from homology"/>
<evidence type="ECO:0000313" key="4">
    <source>
        <dbReference type="EMBL" id="CAL8071617.1"/>
    </source>
</evidence>
<dbReference type="Proteomes" id="UP001642540">
    <property type="component" value="Unassembled WGS sequence"/>
</dbReference>
<name>A0ABP1PPY4_9HEXA</name>
<organism evidence="4 5">
    <name type="scientific">Orchesella dallaii</name>
    <dbReference type="NCBI Taxonomy" id="48710"/>
    <lineage>
        <taxon>Eukaryota</taxon>
        <taxon>Metazoa</taxon>
        <taxon>Ecdysozoa</taxon>
        <taxon>Arthropoda</taxon>
        <taxon>Hexapoda</taxon>
        <taxon>Collembola</taxon>
        <taxon>Entomobryomorpha</taxon>
        <taxon>Entomobryoidea</taxon>
        <taxon>Orchesellidae</taxon>
        <taxon>Orchesellinae</taxon>
        <taxon>Orchesella</taxon>
    </lineage>
</organism>
<evidence type="ECO:0000259" key="3">
    <source>
        <dbReference type="PROSITE" id="PS50240"/>
    </source>
</evidence>
<dbReference type="InterPro" id="IPR009003">
    <property type="entry name" value="Peptidase_S1_PA"/>
</dbReference>
<keyword evidence="5" id="KW-1185">Reference proteome</keyword>
<dbReference type="PROSITE" id="PS50240">
    <property type="entry name" value="TRYPSIN_DOM"/>
    <property type="match status" value="1"/>
</dbReference>
<accession>A0ABP1PPY4</accession>
<dbReference type="InterPro" id="IPR043504">
    <property type="entry name" value="Peptidase_S1_PA_chymotrypsin"/>
</dbReference>
<evidence type="ECO:0000313" key="5">
    <source>
        <dbReference type="Proteomes" id="UP001642540"/>
    </source>
</evidence>
<comment type="caution">
    <text evidence="4">The sequence shown here is derived from an EMBL/GenBank/DDBJ whole genome shotgun (WGS) entry which is preliminary data.</text>
</comment>
<gene>
    <name evidence="4" type="ORF">ODALV1_LOCUS1802</name>
</gene>
<keyword evidence="1" id="KW-1015">Disulfide bond</keyword>
<dbReference type="Gene3D" id="2.40.10.10">
    <property type="entry name" value="Trypsin-like serine proteases"/>
    <property type="match status" value="3"/>
</dbReference>
<dbReference type="Pfam" id="PF00089">
    <property type="entry name" value="Trypsin"/>
    <property type="match status" value="1"/>
</dbReference>
<dbReference type="SMART" id="SM00020">
    <property type="entry name" value="Tryp_SPc"/>
    <property type="match status" value="1"/>
</dbReference>
<dbReference type="PANTHER" id="PTHR24256">
    <property type="entry name" value="TRYPTASE-RELATED"/>
    <property type="match status" value="1"/>
</dbReference>
<protein>
    <recommendedName>
        <fullName evidence="3">Peptidase S1 domain-containing protein</fullName>
    </recommendedName>
</protein>
<dbReference type="InterPro" id="IPR051487">
    <property type="entry name" value="Ser/Thr_Proteases_Immune/Dev"/>
</dbReference>
<dbReference type="SUPFAM" id="SSF50494">
    <property type="entry name" value="Trypsin-like serine proteases"/>
    <property type="match status" value="1"/>
</dbReference>
<comment type="similarity">
    <text evidence="2">Belongs to the peptidase S1 family. CLIP subfamily.</text>
</comment>